<accession>A0A418VNS5</accession>
<name>A0A418VNS5_RHOPL</name>
<dbReference type="CDD" id="cd00683">
    <property type="entry name" value="Trans_IPPS_HH"/>
    <property type="match status" value="1"/>
</dbReference>
<protein>
    <submittedName>
        <fullName evidence="6">Phytoene/squalene synthase family protein</fullName>
    </submittedName>
</protein>
<proteinExistence type="inferred from homology"/>
<comment type="cofactor">
    <cofactor evidence="5">
        <name>ATP</name>
        <dbReference type="ChEBI" id="CHEBI:30616"/>
    </cofactor>
</comment>
<dbReference type="OrthoDB" id="9807580at2"/>
<dbReference type="SFLD" id="SFLDG01212">
    <property type="entry name" value="Phytoene_synthase_like"/>
    <property type="match status" value="1"/>
</dbReference>
<sequence>MSLQSDLLAQSDMLACREMIKEGSHTFHAASKVLPRRISDPAIALYAFCRVADDAVDLGLDRAAAVDVLKDRLDRACRGLPRAYPSDRAFADVIARFSIPPAIPEALIEGLEWDSQGRRFETLSDLYAYCARVAGTVGVMMTLVMGQRRPDIVARACDLGCAMQLTNIARDIGEDARNGRIYMPLQWMREAGLDPESWLADPKFTPEIAGIVKRLIDTADALYDRATLGIAHLPRSCRPGIFAARALYAEIGREVERSGLDSVSSRAVVSTGRKLAVLARLLAFQETEWAPAKYLPAKFGDMEETRFLIDAVIAHPVREMPARPKVKPLEQKVAWLVELFTKLERRDQMLQRSRV</sequence>
<dbReference type="SFLD" id="SFLDG01018">
    <property type="entry name" value="Squalene/Phytoene_Synthase_Lik"/>
    <property type="match status" value="1"/>
</dbReference>
<evidence type="ECO:0000313" key="6">
    <source>
        <dbReference type="EMBL" id="RJF77890.1"/>
    </source>
</evidence>
<evidence type="ECO:0000256" key="3">
    <source>
        <dbReference type="ARBA" id="ARBA00022679"/>
    </source>
</evidence>
<keyword evidence="3" id="KW-0808">Transferase</keyword>
<dbReference type="PROSITE" id="PS01044">
    <property type="entry name" value="SQUALEN_PHYTOEN_SYN_1"/>
    <property type="match status" value="1"/>
</dbReference>
<reference evidence="6 7" key="1">
    <citation type="submission" date="2018-09" db="EMBL/GenBank/DDBJ databases">
        <title>Draft genome sequence of Rhodopseudomonas palustris 2.1.18.</title>
        <authorList>
            <person name="Robertson S.L."/>
            <person name="Meyer T.E."/>
            <person name="Kyndt J.A."/>
        </authorList>
    </citation>
    <scope>NUCLEOTIDE SEQUENCE [LARGE SCALE GENOMIC DNA]</scope>
    <source>
        <strain evidence="6 7">2.1.18</strain>
    </source>
</reference>
<dbReference type="GO" id="GO:0004311">
    <property type="term" value="F:geranylgeranyl diphosphate synthase activity"/>
    <property type="evidence" value="ECO:0007669"/>
    <property type="project" value="InterPro"/>
</dbReference>
<comment type="pathway">
    <text evidence="1">Carotenoid biosynthesis; phytoene biosynthesis.</text>
</comment>
<evidence type="ECO:0000256" key="1">
    <source>
        <dbReference type="ARBA" id="ARBA00004684"/>
    </source>
</evidence>
<dbReference type="RefSeq" id="WP_119855056.1">
    <property type="nucleotide sequence ID" value="NZ_QYYD01000002.1"/>
</dbReference>
<dbReference type="PANTHER" id="PTHR31480">
    <property type="entry name" value="BIFUNCTIONAL LYCOPENE CYCLASE/PHYTOENE SYNTHASE"/>
    <property type="match status" value="1"/>
</dbReference>
<dbReference type="GO" id="GO:0051996">
    <property type="term" value="F:squalene synthase [NAD(P)H] activity"/>
    <property type="evidence" value="ECO:0007669"/>
    <property type="project" value="InterPro"/>
</dbReference>
<dbReference type="Gene3D" id="1.10.600.10">
    <property type="entry name" value="Farnesyl Diphosphate Synthase"/>
    <property type="match status" value="1"/>
</dbReference>
<evidence type="ECO:0000256" key="5">
    <source>
        <dbReference type="ARBA" id="ARBA00053028"/>
    </source>
</evidence>
<gene>
    <name evidence="6" type="ORF">D4Q52_03065</name>
</gene>
<dbReference type="FunFam" id="1.10.600.10:FF:000020">
    <property type="entry name" value="Phytoene synthase"/>
    <property type="match status" value="1"/>
</dbReference>
<dbReference type="GO" id="GO:0016117">
    <property type="term" value="P:carotenoid biosynthetic process"/>
    <property type="evidence" value="ECO:0007669"/>
    <property type="project" value="UniProtKB-KW"/>
</dbReference>
<dbReference type="AlphaFoldDB" id="A0A418VNS5"/>
<comment type="caution">
    <text evidence="6">The sequence shown here is derived from an EMBL/GenBank/DDBJ whole genome shotgun (WGS) entry which is preliminary data.</text>
</comment>
<evidence type="ECO:0000256" key="2">
    <source>
        <dbReference type="ARBA" id="ARBA00006251"/>
    </source>
</evidence>
<dbReference type="InterPro" id="IPR008949">
    <property type="entry name" value="Isoprenoid_synthase_dom_sf"/>
</dbReference>
<dbReference type="SUPFAM" id="SSF48576">
    <property type="entry name" value="Terpenoid synthases"/>
    <property type="match status" value="1"/>
</dbReference>
<dbReference type="Proteomes" id="UP000285523">
    <property type="component" value="Unassembled WGS sequence"/>
</dbReference>
<dbReference type="InterPro" id="IPR019845">
    <property type="entry name" value="Squalene/phytoene_synthase_CS"/>
</dbReference>
<dbReference type="InterPro" id="IPR044843">
    <property type="entry name" value="Trans_IPPS_bact-type"/>
</dbReference>
<dbReference type="InterPro" id="IPR033904">
    <property type="entry name" value="Trans_IPPS_HH"/>
</dbReference>
<dbReference type="SFLD" id="SFLDS00005">
    <property type="entry name" value="Isoprenoid_Synthase_Type_I"/>
    <property type="match status" value="1"/>
</dbReference>
<dbReference type="PROSITE" id="PS01045">
    <property type="entry name" value="SQUALEN_PHYTOEN_SYN_2"/>
    <property type="match status" value="1"/>
</dbReference>
<dbReference type="InterPro" id="IPR002060">
    <property type="entry name" value="Squ/phyt_synthse"/>
</dbReference>
<dbReference type="EMBL" id="QYYD01000002">
    <property type="protein sequence ID" value="RJF77890.1"/>
    <property type="molecule type" value="Genomic_DNA"/>
</dbReference>
<organism evidence="6 7">
    <name type="scientific">Rhodopseudomonas palustris</name>
    <dbReference type="NCBI Taxonomy" id="1076"/>
    <lineage>
        <taxon>Bacteria</taxon>
        <taxon>Pseudomonadati</taxon>
        <taxon>Pseudomonadota</taxon>
        <taxon>Alphaproteobacteria</taxon>
        <taxon>Hyphomicrobiales</taxon>
        <taxon>Nitrobacteraceae</taxon>
        <taxon>Rhodopseudomonas</taxon>
    </lineage>
</organism>
<comment type="similarity">
    <text evidence="2">Belongs to the phytoene/squalene synthase family.</text>
</comment>
<keyword evidence="4" id="KW-0125">Carotenoid biosynthesis</keyword>
<evidence type="ECO:0000313" key="7">
    <source>
        <dbReference type="Proteomes" id="UP000285523"/>
    </source>
</evidence>
<dbReference type="Pfam" id="PF00494">
    <property type="entry name" value="SQS_PSY"/>
    <property type="match status" value="1"/>
</dbReference>
<evidence type="ECO:0000256" key="4">
    <source>
        <dbReference type="ARBA" id="ARBA00022746"/>
    </source>
</evidence>